<comment type="similarity">
    <text evidence="1">Belongs to the azoreductase type 2 family.</text>
</comment>
<feature type="domain" description="NADPH-dependent FMN reductase-like" evidence="2">
    <location>
        <begin position="2"/>
        <end position="131"/>
    </location>
</feature>
<dbReference type="PANTHER" id="PTHR30543:SF21">
    <property type="entry name" value="NAD(P)H-DEPENDENT FMN REDUCTASE LOT6"/>
    <property type="match status" value="1"/>
</dbReference>
<dbReference type="PANTHER" id="PTHR30543">
    <property type="entry name" value="CHROMATE REDUCTASE"/>
    <property type="match status" value="1"/>
</dbReference>
<accession>A0ABV2G830</accession>
<name>A0ABV2G830_9BACL</name>
<reference evidence="3 4" key="1">
    <citation type="submission" date="2024-06" db="EMBL/GenBank/DDBJ databases">
        <title>Genomic Encyclopedia of Type Strains, Phase IV (KMG-IV): sequencing the most valuable type-strain genomes for metagenomic binning, comparative biology and taxonomic classification.</title>
        <authorList>
            <person name="Goeker M."/>
        </authorList>
    </citation>
    <scope>NUCLEOTIDE SEQUENCE [LARGE SCALE GENOMIC DNA]</scope>
    <source>
        <strain evidence="3 4">DSM 26128</strain>
    </source>
</reference>
<dbReference type="InterPro" id="IPR005025">
    <property type="entry name" value="FMN_Rdtase-like_dom"/>
</dbReference>
<dbReference type="EMBL" id="JBEPLW010000001">
    <property type="protein sequence ID" value="MET3574284.1"/>
    <property type="molecule type" value="Genomic_DNA"/>
</dbReference>
<evidence type="ECO:0000313" key="4">
    <source>
        <dbReference type="Proteomes" id="UP001549099"/>
    </source>
</evidence>
<dbReference type="InterPro" id="IPR050712">
    <property type="entry name" value="NAD(P)H-dep_reductase"/>
</dbReference>
<comment type="caution">
    <text evidence="3">The sequence shown here is derived from an EMBL/GenBank/DDBJ whole genome shotgun (WGS) entry which is preliminary data.</text>
</comment>
<evidence type="ECO:0000259" key="2">
    <source>
        <dbReference type="Pfam" id="PF03358"/>
    </source>
</evidence>
<evidence type="ECO:0000256" key="1">
    <source>
        <dbReference type="ARBA" id="ARBA00009428"/>
    </source>
</evidence>
<evidence type="ECO:0000313" key="3">
    <source>
        <dbReference type="EMBL" id="MET3574284.1"/>
    </source>
</evidence>
<protein>
    <submittedName>
        <fullName evidence="3">NAD(P)H-dependent FMN reductase</fullName>
    </submittedName>
</protein>
<keyword evidence="4" id="KW-1185">Reference proteome</keyword>
<sequence length="187" mass="20760">MMKLLAIVGSLRKQSYNLRLARTVRERFADRFELRIADIGSLPLFNEDLEDRPPEHVAAFRRQIKEADGVFVITPEYNWSVPGVLKNAIDWASREDRPLSGKPVMVMGVSNGSVGTLRAQLHLRQILASSGVQADVLPPAGNEVLVRTGGEKFGSGDGLLTDDKTLASLDRKISKFLEFVESRKEGR</sequence>
<dbReference type="Proteomes" id="UP001549099">
    <property type="component" value="Unassembled WGS sequence"/>
</dbReference>
<dbReference type="SUPFAM" id="SSF52218">
    <property type="entry name" value="Flavoproteins"/>
    <property type="match status" value="1"/>
</dbReference>
<proteinExistence type="inferred from homology"/>
<organism evidence="3 4">
    <name type="scientific">Bhargavaea ullalensis</name>
    <dbReference type="NCBI Taxonomy" id="1265685"/>
    <lineage>
        <taxon>Bacteria</taxon>
        <taxon>Bacillati</taxon>
        <taxon>Bacillota</taxon>
        <taxon>Bacilli</taxon>
        <taxon>Bacillales</taxon>
        <taxon>Caryophanaceae</taxon>
        <taxon>Bhargavaea</taxon>
    </lineage>
</organism>
<dbReference type="Gene3D" id="3.40.50.360">
    <property type="match status" value="1"/>
</dbReference>
<dbReference type="Pfam" id="PF03358">
    <property type="entry name" value="FMN_red"/>
    <property type="match status" value="1"/>
</dbReference>
<dbReference type="InterPro" id="IPR029039">
    <property type="entry name" value="Flavoprotein-like_sf"/>
</dbReference>
<gene>
    <name evidence="3" type="ORF">ABID49_000160</name>
</gene>
<dbReference type="RefSeq" id="WP_354194330.1">
    <property type="nucleotide sequence ID" value="NZ_JBEPLW010000001.1"/>
</dbReference>